<dbReference type="GO" id="GO:0033539">
    <property type="term" value="P:fatty acid beta-oxidation using acyl-CoA dehydrogenase"/>
    <property type="evidence" value="ECO:0007669"/>
    <property type="project" value="TreeGrafter"/>
</dbReference>
<dbReference type="PIRSF" id="PIRSF016578">
    <property type="entry name" value="HsaA"/>
    <property type="match status" value="1"/>
</dbReference>
<comment type="similarity">
    <text evidence="2 7">Belongs to the acyl-CoA dehydrogenase family.</text>
</comment>
<dbReference type="Proteomes" id="UP000326202">
    <property type="component" value="Chromosome"/>
</dbReference>
<dbReference type="InterPro" id="IPR046373">
    <property type="entry name" value="Acyl-CoA_Oxase/DH_mid-dom_sf"/>
</dbReference>
<comment type="cofactor">
    <cofactor evidence="1 7">
        <name>FAD</name>
        <dbReference type="ChEBI" id="CHEBI:57692"/>
    </cofactor>
</comment>
<dbReference type="PANTHER" id="PTHR48083:SF2">
    <property type="entry name" value="MEDIUM-CHAIN SPECIFIC ACYL-COA DEHYDROGENASE, MITOCHONDRIAL"/>
    <property type="match status" value="1"/>
</dbReference>
<keyword evidence="4 7" id="KW-0285">Flavoprotein</keyword>
<dbReference type="InterPro" id="IPR009100">
    <property type="entry name" value="AcylCoA_DH/oxidase_NM_dom_sf"/>
</dbReference>
<dbReference type="OrthoDB" id="9775090at2"/>
<keyword evidence="5 7" id="KW-0274">FAD</keyword>
<keyword evidence="12" id="KW-1185">Reference proteome</keyword>
<dbReference type="AlphaFoldDB" id="A0A5J6MIK9"/>
<dbReference type="PROSITE" id="PS00072">
    <property type="entry name" value="ACYL_COA_DH_1"/>
    <property type="match status" value="1"/>
</dbReference>
<dbReference type="Gene3D" id="2.40.110.10">
    <property type="entry name" value="Butyryl-CoA Dehydrogenase, subunit A, domain 2"/>
    <property type="match status" value="1"/>
</dbReference>
<dbReference type="PANTHER" id="PTHR48083">
    <property type="entry name" value="MEDIUM-CHAIN SPECIFIC ACYL-COA DEHYDROGENASE, MITOCHONDRIAL-RELATED"/>
    <property type="match status" value="1"/>
</dbReference>
<dbReference type="InterPro" id="IPR050741">
    <property type="entry name" value="Acyl-CoA_dehydrogenase"/>
</dbReference>
<dbReference type="SUPFAM" id="SSF56645">
    <property type="entry name" value="Acyl-CoA dehydrogenase NM domain-like"/>
    <property type="match status" value="1"/>
</dbReference>
<evidence type="ECO:0000256" key="6">
    <source>
        <dbReference type="ARBA" id="ARBA00023002"/>
    </source>
</evidence>
<name>A0A5J6MIK9_9PROT</name>
<proteinExistence type="inferred from homology"/>
<dbReference type="InterPro" id="IPR037069">
    <property type="entry name" value="AcylCoA_DH/ox_N_sf"/>
</dbReference>
<dbReference type="InterPro" id="IPR036250">
    <property type="entry name" value="AcylCo_DH-like_C"/>
</dbReference>
<dbReference type="Pfam" id="PF02770">
    <property type="entry name" value="Acyl-CoA_dh_M"/>
    <property type="match status" value="1"/>
</dbReference>
<evidence type="ECO:0000256" key="5">
    <source>
        <dbReference type="ARBA" id="ARBA00022827"/>
    </source>
</evidence>
<accession>A0A5J6MIK9</accession>
<evidence type="ECO:0000256" key="1">
    <source>
        <dbReference type="ARBA" id="ARBA00001974"/>
    </source>
</evidence>
<dbReference type="Gene3D" id="1.20.140.10">
    <property type="entry name" value="Butyryl-CoA Dehydrogenase, subunit A, domain 3"/>
    <property type="match status" value="1"/>
</dbReference>
<keyword evidence="6 7" id="KW-0560">Oxidoreductase</keyword>
<evidence type="ECO:0000256" key="2">
    <source>
        <dbReference type="ARBA" id="ARBA00009347"/>
    </source>
</evidence>
<dbReference type="GO" id="GO:0003995">
    <property type="term" value="F:acyl-CoA dehydrogenase activity"/>
    <property type="evidence" value="ECO:0007669"/>
    <property type="project" value="InterPro"/>
</dbReference>
<reference evidence="11 12" key="1">
    <citation type="submission" date="2019-08" db="EMBL/GenBank/DDBJ databases">
        <title>Hyperibacter terrae gen. nov., sp. nov. and Hyperibacter viscosus sp. nov., two new members in the family Rhodospirillaceae isolated from the rhizosphere of Hypericum perforatum.</title>
        <authorList>
            <person name="Noviana Z."/>
        </authorList>
    </citation>
    <scope>NUCLEOTIDE SEQUENCE [LARGE SCALE GENOMIC DNA]</scope>
    <source>
        <strain evidence="11 12">R5913</strain>
    </source>
</reference>
<dbReference type="FunFam" id="1.20.140.10:FF:000001">
    <property type="entry name" value="Acyl-CoA dehydrogenase"/>
    <property type="match status" value="1"/>
</dbReference>
<protein>
    <recommendedName>
        <fullName evidence="3">Medium-chain specific acyl-CoA dehydrogenase, mitochondrial</fullName>
    </recommendedName>
</protein>
<dbReference type="Pfam" id="PF00441">
    <property type="entry name" value="Acyl-CoA_dh_1"/>
    <property type="match status" value="1"/>
</dbReference>
<dbReference type="RefSeq" id="WP_151177344.1">
    <property type="nucleotide sequence ID" value="NZ_CP042906.1"/>
</dbReference>
<dbReference type="CDD" id="cd00567">
    <property type="entry name" value="ACAD"/>
    <property type="match status" value="1"/>
</dbReference>
<dbReference type="EMBL" id="CP042906">
    <property type="protein sequence ID" value="QEX17057.1"/>
    <property type="molecule type" value="Genomic_DNA"/>
</dbReference>
<evidence type="ECO:0000313" key="11">
    <source>
        <dbReference type="EMBL" id="QEX17057.1"/>
    </source>
</evidence>
<dbReference type="InterPro" id="IPR013786">
    <property type="entry name" value="AcylCoA_DH/ox_N"/>
</dbReference>
<dbReference type="SUPFAM" id="SSF47203">
    <property type="entry name" value="Acyl-CoA dehydrogenase C-terminal domain-like"/>
    <property type="match status" value="1"/>
</dbReference>
<evidence type="ECO:0000259" key="8">
    <source>
        <dbReference type="Pfam" id="PF00441"/>
    </source>
</evidence>
<dbReference type="InterPro" id="IPR009075">
    <property type="entry name" value="AcylCo_DH/oxidase_C"/>
</dbReference>
<dbReference type="GO" id="GO:0050660">
    <property type="term" value="F:flavin adenine dinucleotide binding"/>
    <property type="evidence" value="ECO:0007669"/>
    <property type="project" value="InterPro"/>
</dbReference>
<dbReference type="Pfam" id="PF02771">
    <property type="entry name" value="Acyl-CoA_dh_N"/>
    <property type="match status" value="1"/>
</dbReference>
<dbReference type="KEGG" id="htq:FRZ44_23530"/>
<dbReference type="InterPro" id="IPR006091">
    <property type="entry name" value="Acyl-CoA_Oxase/DH_mid-dom"/>
</dbReference>
<dbReference type="Gene3D" id="1.10.540.10">
    <property type="entry name" value="Acyl-CoA dehydrogenase/oxidase, N-terminal domain"/>
    <property type="match status" value="1"/>
</dbReference>
<dbReference type="InterPro" id="IPR006089">
    <property type="entry name" value="Acyl-CoA_DH_CS"/>
</dbReference>
<organism evidence="11 12">
    <name type="scientific">Hypericibacter terrae</name>
    <dbReference type="NCBI Taxonomy" id="2602015"/>
    <lineage>
        <taxon>Bacteria</taxon>
        <taxon>Pseudomonadati</taxon>
        <taxon>Pseudomonadota</taxon>
        <taxon>Alphaproteobacteria</taxon>
        <taxon>Rhodospirillales</taxon>
        <taxon>Dongiaceae</taxon>
        <taxon>Hypericibacter</taxon>
    </lineage>
</organism>
<evidence type="ECO:0000256" key="4">
    <source>
        <dbReference type="ARBA" id="ARBA00022630"/>
    </source>
</evidence>
<feature type="domain" description="Acyl-CoA dehydrogenase/oxidase C-terminal" evidence="8">
    <location>
        <begin position="230"/>
        <end position="381"/>
    </location>
</feature>
<evidence type="ECO:0000259" key="9">
    <source>
        <dbReference type="Pfam" id="PF02770"/>
    </source>
</evidence>
<sequence>MSYPLPPSARAWQEKTRRFVTDELIPYEVQAEMNGGELPPEIRKRHKQKAREIGLHALAIPRALGGQELTMLEQTVIQEEIGKVTNALGWCYSSTPPWMVAACSPFQMEKWVKPNIRGERHECYAITEADAGSDVDGIKATARREGDHYVLSGEKWHVTSANHADHFIFQAKLAEGSHKGAHCLFFIDMDAPGIELVRTPAYTHNYAAHHPIYRFNDVRVPVTHRIGEEGDGMGFTYDWFRYERIGIAARCCGAAARLIEEATAFAKERYANGQPIANYQAIQFMLADSVTELWAARLITYRTAEEIDAGVDVKVSHAQCAVAKLYASEMANRVADRAVQIFGGRGYMRENVAERFFRELRVDRIWEGTSEIQRLIIANGLYKRGQTALIE</sequence>
<evidence type="ECO:0000259" key="10">
    <source>
        <dbReference type="Pfam" id="PF02771"/>
    </source>
</evidence>
<feature type="domain" description="Acyl-CoA dehydrogenase/oxidase N-terminal" evidence="10">
    <location>
        <begin position="9"/>
        <end position="119"/>
    </location>
</feature>
<evidence type="ECO:0000256" key="7">
    <source>
        <dbReference type="RuleBase" id="RU362125"/>
    </source>
</evidence>
<dbReference type="GO" id="GO:0005737">
    <property type="term" value="C:cytoplasm"/>
    <property type="evidence" value="ECO:0007669"/>
    <property type="project" value="TreeGrafter"/>
</dbReference>
<evidence type="ECO:0000313" key="12">
    <source>
        <dbReference type="Proteomes" id="UP000326202"/>
    </source>
</evidence>
<gene>
    <name evidence="11" type="ORF">FRZ44_23530</name>
</gene>
<feature type="domain" description="Acyl-CoA oxidase/dehydrogenase middle" evidence="9">
    <location>
        <begin position="123"/>
        <end position="200"/>
    </location>
</feature>
<evidence type="ECO:0000256" key="3">
    <source>
        <dbReference type="ARBA" id="ARBA00019125"/>
    </source>
</evidence>
<dbReference type="PROSITE" id="PS00073">
    <property type="entry name" value="ACYL_COA_DH_2"/>
    <property type="match status" value="1"/>
</dbReference>